<dbReference type="GO" id="GO:0005737">
    <property type="term" value="C:cytoplasm"/>
    <property type="evidence" value="ECO:0007669"/>
    <property type="project" value="TreeGrafter"/>
</dbReference>
<dbReference type="RefSeq" id="WP_067657178.1">
    <property type="nucleotide sequence ID" value="NZ_FQXG01000004.1"/>
</dbReference>
<keyword evidence="5" id="KW-1185">Reference proteome</keyword>
<dbReference type="AlphaFoldDB" id="A0A1M5VTF7"/>
<proteinExistence type="predicted"/>
<dbReference type="PANTHER" id="PTHR43626">
    <property type="entry name" value="ACYL-COA N-ACYLTRANSFERASE"/>
    <property type="match status" value="1"/>
</dbReference>
<dbReference type="STRING" id="299255.SAMN02745129_2975"/>
<dbReference type="InterPro" id="IPR016181">
    <property type="entry name" value="Acyl_CoA_acyltransferase"/>
</dbReference>
<dbReference type="SUPFAM" id="SSF55729">
    <property type="entry name" value="Acyl-CoA N-acyltransferases (Nat)"/>
    <property type="match status" value="1"/>
</dbReference>
<name>A0A1M5VTF7_9GAMM</name>
<dbReference type="GO" id="GO:0008080">
    <property type="term" value="F:N-acetyltransferase activity"/>
    <property type="evidence" value="ECO:0007669"/>
    <property type="project" value="InterPro"/>
</dbReference>
<accession>A0A1M5VTF7</accession>
<dbReference type="InterPro" id="IPR045039">
    <property type="entry name" value="NSI-like"/>
</dbReference>
<dbReference type="InterPro" id="IPR000182">
    <property type="entry name" value="GNAT_dom"/>
</dbReference>
<dbReference type="Proteomes" id="UP000184268">
    <property type="component" value="Unassembled WGS sequence"/>
</dbReference>
<evidence type="ECO:0000313" key="4">
    <source>
        <dbReference type="EMBL" id="SHH78470.1"/>
    </source>
</evidence>
<dbReference type="Pfam" id="PF00583">
    <property type="entry name" value="Acetyltransf_1"/>
    <property type="match status" value="1"/>
</dbReference>
<protein>
    <submittedName>
        <fullName evidence="4">Acetyltransferase (GNAT) domain-containing protein</fullName>
    </submittedName>
</protein>
<dbReference type="CDD" id="cd04301">
    <property type="entry name" value="NAT_SF"/>
    <property type="match status" value="1"/>
</dbReference>
<sequence length="137" mass="15520">MDYIEAYDDWQALAQLYQRTGFDNKSPERLARLFQASQYKLFGLDQGQLVAAARAFSDGGDCAVIADVAVLPPYHGEGLGRELVRHLLAMLPQHERVLLFCLPDRMPFYRQLGFVPMTTALCLFRDPQQARTQGLID</sequence>
<organism evidence="4 5">
    <name type="scientific">Ferrimonas marina</name>
    <dbReference type="NCBI Taxonomy" id="299255"/>
    <lineage>
        <taxon>Bacteria</taxon>
        <taxon>Pseudomonadati</taxon>
        <taxon>Pseudomonadota</taxon>
        <taxon>Gammaproteobacteria</taxon>
        <taxon>Alteromonadales</taxon>
        <taxon>Ferrimonadaceae</taxon>
        <taxon>Ferrimonas</taxon>
    </lineage>
</organism>
<dbReference type="EMBL" id="FQXG01000004">
    <property type="protein sequence ID" value="SHH78470.1"/>
    <property type="molecule type" value="Genomic_DNA"/>
</dbReference>
<dbReference type="OrthoDB" id="9775804at2"/>
<evidence type="ECO:0000256" key="1">
    <source>
        <dbReference type="ARBA" id="ARBA00022679"/>
    </source>
</evidence>
<evidence type="ECO:0000313" key="5">
    <source>
        <dbReference type="Proteomes" id="UP000184268"/>
    </source>
</evidence>
<evidence type="ECO:0000256" key="2">
    <source>
        <dbReference type="ARBA" id="ARBA00023315"/>
    </source>
</evidence>
<dbReference type="PROSITE" id="PS51186">
    <property type="entry name" value="GNAT"/>
    <property type="match status" value="1"/>
</dbReference>
<evidence type="ECO:0000259" key="3">
    <source>
        <dbReference type="PROSITE" id="PS51186"/>
    </source>
</evidence>
<gene>
    <name evidence="4" type="ORF">SAMN02745129_2975</name>
</gene>
<reference evidence="4 5" key="1">
    <citation type="submission" date="2016-11" db="EMBL/GenBank/DDBJ databases">
        <authorList>
            <person name="Jaros S."/>
            <person name="Januszkiewicz K."/>
            <person name="Wedrychowicz H."/>
        </authorList>
    </citation>
    <scope>NUCLEOTIDE SEQUENCE [LARGE SCALE GENOMIC DNA]</scope>
    <source>
        <strain evidence="4 5">DSM 16917</strain>
    </source>
</reference>
<keyword evidence="1 4" id="KW-0808">Transferase</keyword>
<keyword evidence="2" id="KW-0012">Acyltransferase</keyword>
<feature type="domain" description="N-acetyltransferase" evidence="3">
    <location>
        <begin position="1"/>
        <end position="137"/>
    </location>
</feature>
<dbReference type="Gene3D" id="3.40.630.30">
    <property type="match status" value="1"/>
</dbReference>
<dbReference type="PANTHER" id="PTHR43626:SF4">
    <property type="entry name" value="GCN5-RELATED N-ACETYLTRANSFERASE 2, CHLOROPLASTIC"/>
    <property type="match status" value="1"/>
</dbReference>